<evidence type="ECO:0000256" key="2">
    <source>
        <dbReference type="ARBA" id="ARBA00022525"/>
    </source>
</evidence>
<comment type="subcellular location">
    <subcellularLocation>
        <location evidence="1">Secreted</location>
    </subcellularLocation>
</comment>
<comment type="caution">
    <text evidence="5">The sequence shown here is derived from an EMBL/GenBank/DDBJ whole genome shotgun (WGS) entry which is preliminary data.</text>
</comment>
<keyword evidence="2" id="KW-0964">Secreted</keyword>
<evidence type="ECO:0000256" key="1">
    <source>
        <dbReference type="ARBA" id="ARBA00004613"/>
    </source>
</evidence>
<evidence type="ECO:0000313" key="6">
    <source>
        <dbReference type="Proteomes" id="UP001519460"/>
    </source>
</evidence>
<proteinExistence type="predicted"/>
<dbReference type="SMART" id="SM00284">
    <property type="entry name" value="OLF"/>
    <property type="match status" value="1"/>
</dbReference>
<evidence type="ECO:0000256" key="3">
    <source>
        <dbReference type="PROSITE-ProRule" id="PRU00446"/>
    </source>
</evidence>
<dbReference type="AlphaFoldDB" id="A0ABD0KBT5"/>
<dbReference type="Proteomes" id="UP001519460">
    <property type="component" value="Unassembled WGS sequence"/>
</dbReference>
<dbReference type="PANTHER" id="PTHR23192">
    <property type="entry name" value="OLFACTOMEDIN-RELATED"/>
    <property type="match status" value="1"/>
</dbReference>
<dbReference type="Pfam" id="PF02191">
    <property type="entry name" value="OLF"/>
    <property type="match status" value="1"/>
</dbReference>
<dbReference type="EMBL" id="JACVVK020000208">
    <property type="protein sequence ID" value="KAK7484568.1"/>
    <property type="molecule type" value="Genomic_DNA"/>
</dbReference>
<dbReference type="InterPro" id="IPR003112">
    <property type="entry name" value="Olfac-like_dom"/>
</dbReference>
<dbReference type="PROSITE" id="PS51132">
    <property type="entry name" value="OLF"/>
    <property type="match status" value="1"/>
</dbReference>
<protein>
    <recommendedName>
        <fullName evidence="4">Olfactomedin-like domain-containing protein</fullName>
    </recommendedName>
</protein>
<accession>A0ABD0KBT5</accession>
<evidence type="ECO:0000313" key="5">
    <source>
        <dbReference type="EMBL" id="KAK7484568.1"/>
    </source>
</evidence>
<dbReference type="InterPro" id="IPR050605">
    <property type="entry name" value="Olfactomedin-like_domain"/>
</dbReference>
<dbReference type="PANTHER" id="PTHR23192:SF85">
    <property type="entry name" value="GLIOMEDIN"/>
    <property type="match status" value="1"/>
</dbReference>
<gene>
    <name evidence="5" type="ORF">BaRGS_00024200</name>
</gene>
<evidence type="ECO:0000259" key="4">
    <source>
        <dbReference type="PROSITE" id="PS51132"/>
    </source>
</evidence>
<name>A0ABD0KBT5_9CAEN</name>
<organism evidence="5 6">
    <name type="scientific">Batillaria attramentaria</name>
    <dbReference type="NCBI Taxonomy" id="370345"/>
    <lineage>
        <taxon>Eukaryota</taxon>
        <taxon>Metazoa</taxon>
        <taxon>Spiralia</taxon>
        <taxon>Lophotrochozoa</taxon>
        <taxon>Mollusca</taxon>
        <taxon>Gastropoda</taxon>
        <taxon>Caenogastropoda</taxon>
        <taxon>Sorbeoconcha</taxon>
        <taxon>Cerithioidea</taxon>
        <taxon>Batillariidae</taxon>
        <taxon>Batillaria</taxon>
    </lineage>
</organism>
<comment type="caution">
    <text evidence="3">Lacks conserved residue(s) required for the propagation of feature annotation.</text>
</comment>
<dbReference type="GO" id="GO:0005576">
    <property type="term" value="C:extracellular region"/>
    <property type="evidence" value="ECO:0007669"/>
    <property type="project" value="UniProtKB-SubCell"/>
</dbReference>
<keyword evidence="6" id="KW-1185">Reference proteome</keyword>
<sequence>MIGKPYFKRNSLHQQGAWMRDAEPPRGVSGSKLWIAFDSKGTELFEFTDEDSMIANDTSITFDLSQMRYEGTGHVVYQNSLYYSYPESWKIVKYDITERDVTAVRYLHHRDAKFYRREQLYSSTPGVADFAVDETGLWVIYANHQDPAFTDDDFGLGPRDPNDAEDVFYLAKIEPRFMEPLKKFKLRLPRIHRGNGFMVCGSLYMVRNTDSLRTNIRYAFDAYTEEVKTPKIRFTNPYGNTSYLAYDPRKREILGWDSKNLVMYPLLIDNNPL</sequence>
<feature type="domain" description="Olfactomedin-like" evidence="4">
    <location>
        <begin position="1"/>
        <end position="270"/>
    </location>
</feature>
<reference evidence="5 6" key="1">
    <citation type="journal article" date="2023" name="Sci. Data">
        <title>Genome assembly of the Korean intertidal mud-creeper Batillaria attramentaria.</title>
        <authorList>
            <person name="Patra A.K."/>
            <person name="Ho P.T."/>
            <person name="Jun S."/>
            <person name="Lee S.J."/>
            <person name="Kim Y."/>
            <person name="Won Y.J."/>
        </authorList>
    </citation>
    <scope>NUCLEOTIDE SEQUENCE [LARGE SCALE GENOMIC DNA]</scope>
    <source>
        <strain evidence="5">Wonlab-2016</strain>
    </source>
</reference>